<sequence>MILLNYYCYMFFIPMLMISSMLIFISNSWFSMWMIMEINLISFICMLIFDKNIKNELMMSYFLVQSFNSYIFILSFIMMLTKMKLLFLLMMYMSIISKIGLPPFYLWYIKIMKNLNWMNLFLLSTIQKLIPLIILNNIIMYKYLIYLYMYMILISFYSSIKGLNYNNLKIILTYSSIIQISWMILLMISSEMMMMNYFMIYLFINLNLILNFYKFNINNLNNLMNMKFNKKNHFYLIMLMMFSLSSIPPMYGFLMKLISIEFMNLYMNFYLILMMIFNSLISMYFYTKIIFISLMNYSMMNKFNFKLINYYNNYNLKLSFYSMLMFLMLMMYELL</sequence>
<evidence type="ECO:0000256" key="2">
    <source>
        <dbReference type="ARBA" id="ARBA00004448"/>
    </source>
</evidence>
<keyword evidence="15 21" id="KW-0496">Mitochondrion</keyword>
<evidence type="ECO:0000313" key="21">
    <source>
        <dbReference type="EMBL" id="AYE84578.1"/>
    </source>
</evidence>
<evidence type="ECO:0000256" key="7">
    <source>
        <dbReference type="ARBA" id="ARBA00022660"/>
    </source>
</evidence>
<feature type="transmembrane region" description="Helical" evidence="19">
    <location>
        <begin position="61"/>
        <end position="80"/>
    </location>
</feature>
<gene>
    <name evidence="21" type="primary">ND2</name>
</gene>
<feature type="transmembrane region" description="Helical" evidence="19">
    <location>
        <begin position="314"/>
        <end position="332"/>
    </location>
</feature>
<dbReference type="Pfam" id="PF00361">
    <property type="entry name" value="Proton_antipo_M"/>
    <property type="match status" value="1"/>
</dbReference>
<keyword evidence="11" id="KW-0249">Electron transport</keyword>
<keyword evidence="14" id="KW-0830">Ubiquinone</keyword>
<keyword evidence="9" id="KW-0999">Mitochondrion inner membrane</keyword>
<feature type="transmembrane region" description="Helical" evidence="19">
    <location>
        <begin position="120"/>
        <end position="139"/>
    </location>
</feature>
<evidence type="ECO:0000256" key="17">
    <source>
        <dbReference type="ARBA" id="ARBA00031028"/>
    </source>
</evidence>
<dbReference type="PANTHER" id="PTHR46552:SF1">
    <property type="entry name" value="NADH-UBIQUINONE OXIDOREDUCTASE CHAIN 2"/>
    <property type="match status" value="1"/>
</dbReference>
<keyword evidence="13" id="KW-0520">NAD</keyword>
<dbReference type="GO" id="GO:0005743">
    <property type="term" value="C:mitochondrial inner membrane"/>
    <property type="evidence" value="ECO:0007669"/>
    <property type="project" value="UniProtKB-SubCell"/>
</dbReference>
<evidence type="ECO:0000256" key="18">
    <source>
        <dbReference type="ARBA" id="ARBA00049551"/>
    </source>
</evidence>
<dbReference type="InterPro" id="IPR050175">
    <property type="entry name" value="Complex_I_Subunit_2"/>
</dbReference>
<feature type="transmembrane region" description="Helical" evidence="19">
    <location>
        <begin position="31"/>
        <end position="49"/>
    </location>
</feature>
<comment type="similarity">
    <text evidence="3">Belongs to the complex I subunit 2 family.</text>
</comment>
<feature type="transmembrane region" description="Helical" evidence="19">
    <location>
        <begin position="7"/>
        <end position="25"/>
    </location>
</feature>
<dbReference type="AlphaFoldDB" id="A0A386T8I9"/>
<evidence type="ECO:0000256" key="15">
    <source>
        <dbReference type="ARBA" id="ARBA00023128"/>
    </source>
</evidence>
<feature type="transmembrane region" description="Helical" evidence="19">
    <location>
        <begin position="170"/>
        <end position="188"/>
    </location>
</feature>
<name>A0A386T8I9_ENCFO</name>
<evidence type="ECO:0000256" key="5">
    <source>
        <dbReference type="ARBA" id="ARBA00021008"/>
    </source>
</evidence>
<dbReference type="InterPro" id="IPR001750">
    <property type="entry name" value="ND/Mrp_TM"/>
</dbReference>
<evidence type="ECO:0000256" key="3">
    <source>
        <dbReference type="ARBA" id="ARBA00007012"/>
    </source>
</evidence>
<accession>A0A386T8I9</accession>
<feature type="transmembrane region" description="Helical" evidence="19">
    <location>
        <begin position="234"/>
        <end position="254"/>
    </location>
</feature>
<evidence type="ECO:0000256" key="19">
    <source>
        <dbReference type="SAM" id="Phobius"/>
    </source>
</evidence>
<evidence type="ECO:0000259" key="20">
    <source>
        <dbReference type="Pfam" id="PF00361"/>
    </source>
</evidence>
<protein>
    <recommendedName>
        <fullName evidence="5">NADH-ubiquinone oxidoreductase chain 2</fullName>
        <ecNumber evidence="4">7.1.1.2</ecNumber>
    </recommendedName>
    <alternativeName>
        <fullName evidence="17">NADH dehydrogenase subunit 2</fullName>
    </alternativeName>
</protein>
<reference evidence="21" key="1">
    <citation type="journal article" date="2018" name="Int. J. Biol. Macromol.">
        <title>The first two mitochondrial genomes of the family Aphelinidae with novel gene orders and phylogenetic implications.</title>
        <authorList>
            <person name="Zhu J.C."/>
            <person name="Tang P."/>
            <person name="Zheng B.Y."/>
            <person name="Wu Q."/>
            <person name="Wei S.J."/>
            <person name="Chen X.X."/>
        </authorList>
    </citation>
    <scope>NUCLEOTIDE SEQUENCE</scope>
</reference>
<feature type="transmembrane region" description="Helical" evidence="19">
    <location>
        <begin position="194"/>
        <end position="213"/>
    </location>
</feature>
<comment type="catalytic activity">
    <reaction evidence="18">
        <text>a ubiquinone + NADH + 5 H(+)(in) = a ubiquinol + NAD(+) + 4 H(+)(out)</text>
        <dbReference type="Rhea" id="RHEA:29091"/>
        <dbReference type="Rhea" id="RHEA-COMP:9565"/>
        <dbReference type="Rhea" id="RHEA-COMP:9566"/>
        <dbReference type="ChEBI" id="CHEBI:15378"/>
        <dbReference type="ChEBI" id="CHEBI:16389"/>
        <dbReference type="ChEBI" id="CHEBI:17976"/>
        <dbReference type="ChEBI" id="CHEBI:57540"/>
        <dbReference type="ChEBI" id="CHEBI:57945"/>
        <dbReference type="EC" id="7.1.1.2"/>
    </reaction>
</comment>
<keyword evidence="7" id="KW-0679">Respiratory chain</keyword>
<organism evidence="21">
    <name type="scientific">Encarsia formosa</name>
    <name type="common">Whitefly parasite</name>
    <dbReference type="NCBI Taxonomy" id="32400"/>
    <lineage>
        <taxon>Eukaryota</taxon>
        <taxon>Metazoa</taxon>
        <taxon>Ecdysozoa</taxon>
        <taxon>Arthropoda</taxon>
        <taxon>Hexapoda</taxon>
        <taxon>Insecta</taxon>
        <taxon>Pterygota</taxon>
        <taxon>Neoptera</taxon>
        <taxon>Endopterygota</taxon>
        <taxon>Hymenoptera</taxon>
        <taxon>Apocrita</taxon>
        <taxon>Proctotrupomorpha</taxon>
        <taxon>Chalcidoidea</taxon>
        <taxon>Aphelinidae</taxon>
        <taxon>Coccophaginae</taxon>
        <taxon>Encarsia</taxon>
    </lineage>
</organism>
<reference evidence="21" key="2">
    <citation type="submission" date="2018-01" db="EMBL/GenBank/DDBJ databases">
        <authorList>
            <person name="Gaut B.S."/>
            <person name="Morton B.R."/>
            <person name="Clegg M.T."/>
            <person name="Duvall M.R."/>
        </authorList>
    </citation>
    <scope>NUCLEOTIDE SEQUENCE</scope>
</reference>
<evidence type="ECO:0000256" key="14">
    <source>
        <dbReference type="ARBA" id="ARBA00023075"/>
    </source>
</evidence>
<proteinExistence type="inferred from homology"/>
<evidence type="ECO:0000256" key="6">
    <source>
        <dbReference type="ARBA" id="ARBA00022448"/>
    </source>
</evidence>
<evidence type="ECO:0000256" key="11">
    <source>
        <dbReference type="ARBA" id="ARBA00022982"/>
    </source>
</evidence>
<keyword evidence="12 19" id="KW-1133">Transmembrane helix</keyword>
<keyword evidence="16 19" id="KW-0472">Membrane</keyword>
<evidence type="ECO:0000256" key="12">
    <source>
        <dbReference type="ARBA" id="ARBA00022989"/>
    </source>
</evidence>
<dbReference type="PANTHER" id="PTHR46552">
    <property type="entry name" value="NADH-UBIQUINONE OXIDOREDUCTASE CHAIN 2"/>
    <property type="match status" value="1"/>
</dbReference>
<comment type="function">
    <text evidence="1">Core subunit of the mitochondrial membrane respiratory chain NADH dehydrogenase (Complex I) that is believed to belong to the minimal assembly required for catalysis. Complex I functions in the transfer of electrons from NADH to the respiratory chain. The immediate electron acceptor for the enzyme is believed to be ubiquinone.</text>
</comment>
<keyword evidence="8 19" id="KW-0812">Transmembrane</keyword>
<keyword evidence="6" id="KW-0813">Transport</keyword>
<evidence type="ECO:0000256" key="10">
    <source>
        <dbReference type="ARBA" id="ARBA00022967"/>
    </source>
</evidence>
<evidence type="ECO:0000256" key="4">
    <source>
        <dbReference type="ARBA" id="ARBA00012944"/>
    </source>
</evidence>
<feature type="domain" description="NADH:quinone oxidoreductase/Mrp antiporter transmembrane" evidence="20">
    <location>
        <begin position="26"/>
        <end position="282"/>
    </location>
</feature>
<dbReference type="GO" id="GO:0006120">
    <property type="term" value="P:mitochondrial electron transport, NADH to ubiquinone"/>
    <property type="evidence" value="ECO:0007669"/>
    <property type="project" value="TreeGrafter"/>
</dbReference>
<evidence type="ECO:0000256" key="1">
    <source>
        <dbReference type="ARBA" id="ARBA00003257"/>
    </source>
</evidence>
<feature type="transmembrane region" description="Helical" evidence="19">
    <location>
        <begin position="145"/>
        <end position="163"/>
    </location>
</feature>
<dbReference type="EMBL" id="MG813797">
    <property type="protein sequence ID" value="AYE84578.1"/>
    <property type="molecule type" value="Genomic_DNA"/>
</dbReference>
<keyword evidence="10" id="KW-1278">Translocase</keyword>
<dbReference type="EC" id="7.1.1.2" evidence="4"/>
<evidence type="ECO:0000256" key="16">
    <source>
        <dbReference type="ARBA" id="ARBA00023136"/>
    </source>
</evidence>
<comment type="subcellular location">
    <subcellularLocation>
        <location evidence="2">Mitochondrion inner membrane</location>
        <topology evidence="2">Multi-pass membrane protein</topology>
    </subcellularLocation>
</comment>
<dbReference type="GO" id="GO:0008137">
    <property type="term" value="F:NADH dehydrogenase (ubiquinone) activity"/>
    <property type="evidence" value="ECO:0007669"/>
    <property type="project" value="UniProtKB-EC"/>
</dbReference>
<evidence type="ECO:0000256" key="9">
    <source>
        <dbReference type="ARBA" id="ARBA00022792"/>
    </source>
</evidence>
<feature type="transmembrane region" description="Helical" evidence="19">
    <location>
        <begin position="269"/>
        <end position="294"/>
    </location>
</feature>
<evidence type="ECO:0000256" key="8">
    <source>
        <dbReference type="ARBA" id="ARBA00022692"/>
    </source>
</evidence>
<geneLocation type="mitochondrion" evidence="21"/>
<feature type="transmembrane region" description="Helical" evidence="19">
    <location>
        <begin position="86"/>
        <end position="108"/>
    </location>
</feature>
<evidence type="ECO:0000256" key="13">
    <source>
        <dbReference type="ARBA" id="ARBA00023027"/>
    </source>
</evidence>